<accession>A0A246S437</accession>
<dbReference type="InterPro" id="IPR018511">
    <property type="entry name" value="Hemolysin-typ_Ca-bd_CS"/>
</dbReference>
<dbReference type="InterPro" id="IPR011049">
    <property type="entry name" value="Serralysin-like_metalloprot_C"/>
</dbReference>
<feature type="domain" description="Haemolysin-type calcium binding-related" evidence="4">
    <location>
        <begin position="137"/>
        <end position="176"/>
    </location>
</feature>
<dbReference type="InterPro" id="IPR050557">
    <property type="entry name" value="RTX_toxin/Mannuronan_C5-epim"/>
</dbReference>
<feature type="non-terminal residue" evidence="5">
    <location>
        <position position="1"/>
    </location>
</feature>
<dbReference type="EMBL" id="JPUA01000004">
    <property type="protein sequence ID" value="OWV31234.1"/>
    <property type="molecule type" value="Genomic_DNA"/>
</dbReference>
<dbReference type="GO" id="GO:0005576">
    <property type="term" value="C:extracellular region"/>
    <property type="evidence" value="ECO:0007669"/>
    <property type="project" value="UniProtKB-SubCell"/>
</dbReference>
<dbReference type="RefSeq" id="WP_276206541.1">
    <property type="nucleotide sequence ID" value="NZ_JPUA01000004.1"/>
</dbReference>
<dbReference type="InterPro" id="IPR001343">
    <property type="entry name" value="Hemolysn_Ca-bd"/>
</dbReference>
<evidence type="ECO:0000313" key="5">
    <source>
        <dbReference type="EMBL" id="OWV31234.1"/>
    </source>
</evidence>
<dbReference type="PRINTS" id="PR00313">
    <property type="entry name" value="CABNDNGRPT"/>
</dbReference>
<dbReference type="Gene3D" id="2.150.10.10">
    <property type="entry name" value="Serralysin-like metalloprotease, C-terminal"/>
    <property type="match status" value="1"/>
</dbReference>
<proteinExistence type="predicted"/>
<keyword evidence="6" id="KW-1185">Reference proteome</keyword>
<name>A0A246S437_9GAMM</name>
<dbReference type="GO" id="GO:0005509">
    <property type="term" value="F:calcium ion binding"/>
    <property type="evidence" value="ECO:0007669"/>
    <property type="project" value="InterPro"/>
</dbReference>
<comment type="subcellular location">
    <subcellularLocation>
        <location evidence="1">Secreted</location>
    </subcellularLocation>
</comment>
<dbReference type="AlphaFoldDB" id="A0A246S437"/>
<dbReference type="Pfam" id="PF00353">
    <property type="entry name" value="HemolysinCabind"/>
    <property type="match status" value="2"/>
</dbReference>
<evidence type="ECO:0000313" key="6">
    <source>
        <dbReference type="Proteomes" id="UP000197334"/>
    </source>
</evidence>
<dbReference type="PROSITE" id="PS00330">
    <property type="entry name" value="HEMOLYSIN_CALCIUM"/>
    <property type="match status" value="2"/>
</dbReference>
<dbReference type="PANTHER" id="PTHR38340:SF1">
    <property type="entry name" value="S-LAYER PROTEIN"/>
    <property type="match status" value="1"/>
</dbReference>
<evidence type="ECO:0000256" key="3">
    <source>
        <dbReference type="ARBA" id="ARBA00022837"/>
    </source>
</evidence>
<dbReference type="Proteomes" id="UP000197334">
    <property type="component" value="Unassembled WGS sequence"/>
</dbReference>
<dbReference type="Pfam" id="PF06594">
    <property type="entry name" value="HCBP_related"/>
    <property type="match status" value="1"/>
</dbReference>
<reference evidence="5 6" key="1">
    <citation type="submission" date="2014-08" db="EMBL/GenBank/DDBJ databases">
        <title>Draft genome sequence of a novel L-asparaginase producing marine bacterium, Halomonas campaniensis.</title>
        <authorList>
            <person name="Sundarakrishnan B."/>
            <person name="Moushumi Priya A."/>
            <person name="Raman G."/>
            <person name="Sakthivel N."/>
            <person name="Park S."/>
            <person name="Jayachandran S."/>
        </authorList>
    </citation>
    <scope>NUCLEOTIDE SEQUENCE [LARGE SCALE GENOMIC DNA]</scope>
    <source>
        <strain evidence="5 6">SK03</strain>
    </source>
</reference>
<gene>
    <name evidence="5" type="ORF">JI62_02465</name>
</gene>
<evidence type="ECO:0000256" key="2">
    <source>
        <dbReference type="ARBA" id="ARBA00022525"/>
    </source>
</evidence>
<dbReference type="InterPro" id="IPR010566">
    <property type="entry name" value="Haemolys_ca-bd"/>
</dbReference>
<dbReference type="PANTHER" id="PTHR38340">
    <property type="entry name" value="S-LAYER PROTEIN"/>
    <property type="match status" value="1"/>
</dbReference>
<evidence type="ECO:0000259" key="4">
    <source>
        <dbReference type="Pfam" id="PF06594"/>
    </source>
</evidence>
<evidence type="ECO:0000256" key="1">
    <source>
        <dbReference type="ARBA" id="ARBA00004613"/>
    </source>
</evidence>
<protein>
    <recommendedName>
        <fullName evidence="4">Haemolysin-type calcium binding-related domain-containing protein</fullName>
    </recommendedName>
</protein>
<keyword evidence="3" id="KW-0106">Calcium</keyword>
<keyword evidence="2" id="KW-0964">Secreted</keyword>
<comment type="caution">
    <text evidence="5">The sequence shown here is derived from an EMBL/GenBank/DDBJ whole genome shotgun (WGS) entry which is preliminary data.</text>
</comment>
<organism evidence="5 6">
    <name type="scientific">Halomonas campaniensis</name>
    <dbReference type="NCBI Taxonomy" id="213554"/>
    <lineage>
        <taxon>Bacteria</taxon>
        <taxon>Pseudomonadati</taxon>
        <taxon>Pseudomonadota</taxon>
        <taxon>Gammaproteobacteria</taxon>
        <taxon>Oceanospirillales</taxon>
        <taxon>Halomonadaceae</taxon>
        <taxon>Halomonas</taxon>
    </lineage>
</organism>
<sequence>ELIRFADGTKWSVGDVKAKVLIGTAEDDHLLGYASDDILIGGAGNDRLEGGDGDDVLEGGLGNDRLDGDYGNDTLTGGGGDDVLEGGKGSDVYHFARGWGADRIDNYVYSDEDAIDVIDFAADITPSDITLSRDYDDLILSRINSDDRIEVDRYFSRVDYEVELIRFAGGTSWSVKDVNEKVLEGEAISSPQQIGDGVNIVGLSEPSTFELA</sequence>
<dbReference type="SUPFAM" id="SSF51120">
    <property type="entry name" value="beta-Roll"/>
    <property type="match status" value="1"/>
</dbReference>